<dbReference type="EMBL" id="CP002628">
    <property type="protein sequence ID" value="AEB07210.1"/>
    <property type="molecule type" value="Genomic_DNA"/>
</dbReference>
<dbReference type="KEGG" id="cgo:Corgl_1103"/>
<dbReference type="HOGENOM" id="CLU_3342648_0_0_11"/>
<name>F2N827_CORGP</name>
<organism evidence="1 2">
    <name type="scientific">Coriobacterium glomerans (strain ATCC 49209 / DSM 20642 / JCM 10262 / PW2)</name>
    <dbReference type="NCBI Taxonomy" id="700015"/>
    <lineage>
        <taxon>Bacteria</taxon>
        <taxon>Bacillati</taxon>
        <taxon>Actinomycetota</taxon>
        <taxon>Coriobacteriia</taxon>
        <taxon>Coriobacteriales</taxon>
        <taxon>Coriobacteriaceae</taxon>
        <taxon>Coriobacterium</taxon>
    </lineage>
</organism>
<reference evidence="2" key="1">
    <citation type="journal article" date="2013" name="Stand. Genomic Sci.">
        <title>Complete genome sequence of Coriobacterium glomerans type strain (PW2(T)) from the midgut of Pyrrhocoris apterus L. (red soldier bug).</title>
        <authorList>
            <person name="Stackebrandt E."/>
            <person name="Zeytun A."/>
            <person name="Lapidus A."/>
            <person name="Nolan M."/>
            <person name="Lucas S."/>
            <person name="Hammon N."/>
            <person name="Deshpande S."/>
            <person name="Cheng J.F."/>
            <person name="Tapia R."/>
            <person name="Goodwin L.A."/>
            <person name="Pitluck S."/>
            <person name="Liolios K."/>
            <person name="Pagani I."/>
            <person name="Ivanova N."/>
            <person name="Mavromatis K."/>
            <person name="Mikhailova N."/>
            <person name="Huntemann M."/>
            <person name="Pati A."/>
            <person name="Chen A."/>
            <person name="Palaniappan K."/>
            <person name="Chang Y.J."/>
            <person name="Land M."/>
            <person name="Hauser L."/>
            <person name="Rohde M."/>
            <person name="Pukall R."/>
            <person name="Goker M."/>
            <person name="Detter J.C."/>
            <person name="Woyke T."/>
            <person name="Bristow J."/>
            <person name="Eisen J.A."/>
            <person name="Markowitz V."/>
            <person name="Hugenholtz P."/>
            <person name="Kyrpides N.C."/>
            <person name="Klenk H.P."/>
        </authorList>
    </citation>
    <scope>NUCLEOTIDE SEQUENCE</scope>
    <source>
        <strain evidence="2">ATCC 49209 / DSM 20642 / JCM 10262 / PW2</strain>
    </source>
</reference>
<protein>
    <submittedName>
        <fullName evidence="1">Uncharacterized protein</fullName>
    </submittedName>
</protein>
<evidence type="ECO:0000313" key="2">
    <source>
        <dbReference type="Proteomes" id="UP000006851"/>
    </source>
</evidence>
<gene>
    <name evidence="1" type="ordered locus">Corgl_1103</name>
</gene>
<dbReference type="AlphaFoldDB" id="F2N827"/>
<proteinExistence type="predicted"/>
<evidence type="ECO:0000313" key="1">
    <source>
        <dbReference type="EMBL" id="AEB07210.1"/>
    </source>
</evidence>
<sequence length="37" mass="4083">MGSRFLRIQDMLGLKNSVDVRACAPDGRSELLCAVFL</sequence>
<accession>F2N827</accession>
<dbReference type="Proteomes" id="UP000006851">
    <property type="component" value="Chromosome"/>
</dbReference>
<dbReference type="STRING" id="700015.Corgl_1103"/>
<keyword evidence="2" id="KW-1185">Reference proteome</keyword>